<dbReference type="GO" id="GO:0051707">
    <property type="term" value="P:response to other organism"/>
    <property type="evidence" value="ECO:0007669"/>
    <property type="project" value="UniProtKB-ARBA"/>
</dbReference>
<dbReference type="InterPro" id="IPR003591">
    <property type="entry name" value="Leu-rich_rpt_typical-subtyp"/>
</dbReference>
<feature type="domain" description="Leucine-rich repeat-containing N-terminal plant-type" evidence="13">
    <location>
        <begin position="28"/>
        <end position="68"/>
    </location>
</feature>
<feature type="signal peptide" evidence="12">
    <location>
        <begin position="1"/>
        <end position="23"/>
    </location>
</feature>
<protein>
    <recommendedName>
        <fullName evidence="13">Leucine-rich repeat-containing N-terminal plant-type domain-containing protein</fullName>
    </recommendedName>
</protein>
<dbReference type="FunFam" id="3.80.10.10:FF:000111">
    <property type="entry name" value="LRR receptor-like serine/threonine-protein kinase ERECTA"/>
    <property type="match status" value="1"/>
</dbReference>
<comment type="subcellular location">
    <subcellularLocation>
        <location evidence="1">Cell membrane</location>
        <topology evidence="1">Single-pass type I membrane protein</topology>
    </subcellularLocation>
</comment>
<dbReference type="SMART" id="SM00369">
    <property type="entry name" value="LRR_TYP"/>
    <property type="match status" value="7"/>
</dbReference>
<reference evidence="14" key="1">
    <citation type="submission" date="2022-07" db="EMBL/GenBank/DDBJ databases">
        <authorList>
            <person name="Macas J."/>
            <person name="Novak P."/>
            <person name="Neumann P."/>
        </authorList>
    </citation>
    <scope>NUCLEOTIDE SEQUENCE</scope>
</reference>
<comment type="caution">
    <text evidence="14">The sequence shown here is derived from an EMBL/GenBank/DDBJ whole genome shotgun (WGS) entry which is preliminary data.</text>
</comment>
<dbReference type="AlphaFoldDB" id="A0AAV0FXN1"/>
<evidence type="ECO:0000256" key="4">
    <source>
        <dbReference type="ARBA" id="ARBA00022614"/>
    </source>
</evidence>
<evidence type="ECO:0000256" key="1">
    <source>
        <dbReference type="ARBA" id="ARBA00004251"/>
    </source>
</evidence>
<dbReference type="PANTHER" id="PTHR48063">
    <property type="entry name" value="LRR RECEPTOR-LIKE KINASE"/>
    <property type="match status" value="1"/>
</dbReference>
<keyword evidence="9 11" id="KW-0472">Membrane</keyword>
<evidence type="ECO:0000256" key="6">
    <source>
        <dbReference type="ARBA" id="ARBA00022729"/>
    </source>
</evidence>
<evidence type="ECO:0000256" key="5">
    <source>
        <dbReference type="ARBA" id="ARBA00022692"/>
    </source>
</evidence>
<keyword evidence="10" id="KW-0325">Glycoprotein</keyword>
<dbReference type="SUPFAM" id="SSF52058">
    <property type="entry name" value="L domain-like"/>
    <property type="match status" value="2"/>
</dbReference>
<dbReference type="InterPro" id="IPR032675">
    <property type="entry name" value="LRR_dom_sf"/>
</dbReference>
<sequence>MGRLLLVWSSIAVLVLAIGVAAASKCIDGEREVLLRFKHSVLDQQDKLHSWGNHSEDCCRDWKGVRCDDATGHVVHIHLYGMFLSAKDRMYTTSLPFFELRYLKYLDLGYNHGLLANKSISSLIGNNSMPSLTYLDLFGNDLEGFIPENLGNSMPALTYLDLSENSLQGPIPDTLANMVKLTDLDLEGNELKGHIPETLGSMPVLEYLNLPDNALEGEIPKSIWNICTLQALNLDSNLLNGSLVISTLCQNHPLQILNLDNNRLRGLFPDLTMFPSLAQLYLGNNLLGGVISEHHFLNLSKLRILALFSNNFTFNITSAWLPPFQLETLILSSCNLGPQFPNWLTTQVNIMELDISNNTISDSIPSSFWNMTTYFGKINISNNGLKGVIGNGAQASIQGGELDMSSNQLEGVIPPSFFNVKVLYLSRNNFTHLTSLCDVKPFSPLQLLDVSFNQLSGTLPDCWSSLSSLQVLNLGNNHNLSGTLPTSIGSLASLKALHLDHNKFIGPLPSSMKSCSTLASLHLGHNNLFGPIPDWMGESLTQLAILVLRSNNFYAGVPTSLCRLQSLQLLDLSMNHISGTLPNCLSNLTQMMIITKGGYISTISNTLAFNITYSNYIWHTASVEDEIIEVRWKGVFSEFGNTLRDVKSIDLSSNTLSGEIPIEITSLVELVSLNLSRNNLTGHIPPRIGNLAKLDALDLSSNHLSGSIPQSLALIHGIGVLNVSNNNLSGRIPKGTQLQSFNASLYRGNPALCGDPLPNSCAGEESTYSSPHGSSEEEEEKFFGGEFYASMGVGYGVGFLGVLWTMLFNRPCRFAFFTVLNSFANWIYVVVAIHKAKFLRSLGG</sequence>
<dbReference type="EMBL" id="CAMAPF010001023">
    <property type="protein sequence ID" value="CAH9140448.1"/>
    <property type="molecule type" value="Genomic_DNA"/>
</dbReference>
<dbReference type="GO" id="GO:0005886">
    <property type="term" value="C:plasma membrane"/>
    <property type="evidence" value="ECO:0007669"/>
    <property type="project" value="UniProtKB-SubCell"/>
</dbReference>
<gene>
    <name evidence="14" type="ORF">CEPIT_LOCUS38351</name>
</gene>
<feature type="transmembrane region" description="Helical" evidence="11">
    <location>
        <begin position="787"/>
        <end position="807"/>
    </location>
</feature>
<dbReference type="FunFam" id="3.80.10.10:FF:000041">
    <property type="entry name" value="LRR receptor-like serine/threonine-protein kinase ERECTA"/>
    <property type="match status" value="1"/>
</dbReference>
<keyword evidence="3" id="KW-1003">Cell membrane</keyword>
<feature type="chain" id="PRO_5043404182" description="Leucine-rich repeat-containing N-terminal plant-type domain-containing protein" evidence="12">
    <location>
        <begin position="24"/>
        <end position="844"/>
    </location>
</feature>
<dbReference type="InterPro" id="IPR013210">
    <property type="entry name" value="LRR_N_plant-typ"/>
</dbReference>
<dbReference type="Pfam" id="PF00560">
    <property type="entry name" value="LRR_1"/>
    <property type="match status" value="6"/>
</dbReference>
<evidence type="ECO:0000256" key="3">
    <source>
        <dbReference type="ARBA" id="ARBA00022475"/>
    </source>
</evidence>
<evidence type="ECO:0000256" key="8">
    <source>
        <dbReference type="ARBA" id="ARBA00022989"/>
    </source>
</evidence>
<keyword evidence="4" id="KW-0433">Leucine-rich repeat</keyword>
<comment type="similarity">
    <text evidence="2">Belongs to the RLP family.</text>
</comment>
<keyword evidence="15" id="KW-1185">Reference proteome</keyword>
<dbReference type="Proteomes" id="UP001152523">
    <property type="component" value="Unassembled WGS sequence"/>
</dbReference>
<feature type="transmembrane region" description="Helical" evidence="11">
    <location>
        <begin position="814"/>
        <end position="834"/>
    </location>
</feature>
<dbReference type="Pfam" id="PF13855">
    <property type="entry name" value="LRR_8"/>
    <property type="match status" value="3"/>
</dbReference>
<evidence type="ECO:0000259" key="13">
    <source>
        <dbReference type="Pfam" id="PF08263"/>
    </source>
</evidence>
<dbReference type="PRINTS" id="PR00019">
    <property type="entry name" value="LEURICHRPT"/>
</dbReference>
<dbReference type="InterPro" id="IPR046956">
    <property type="entry name" value="RLP23-like"/>
</dbReference>
<evidence type="ECO:0000256" key="11">
    <source>
        <dbReference type="SAM" id="Phobius"/>
    </source>
</evidence>
<keyword evidence="6 12" id="KW-0732">Signal</keyword>
<keyword evidence="5 11" id="KW-0812">Transmembrane</keyword>
<evidence type="ECO:0000256" key="2">
    <source>
        <dbReference type="ARBA" id="ARBA00009592"/>
    </source>
</evidence>
<dbReference type="GO" id="GO:0006952">
    <property type="term" value="P:defense response"/>
    <property type="evidence" value="ECO:0007669"/>
    <property type="project" value="UniProtKB-ARBA"/>
</dbReference>
<name>A0AAV0FXN1_9ASTE</name>
<evidence type="ECO:0000256" key="10">
    <source>
        <dbReference type="ARBA" id="ARBA00023180"/>
    </source>
</evidence>
<accession>A0AAV0FXN1</accession>
<dbReference type="InterPro" id="IPR001611">
    <property type="entry name" value="Leu-rich_rpt"/>
</dbReference>
<dbReference type="Gene3D" id="3.80.10.10">
    <property type="entry name" value="Ribonuclease Inhibitor"/>
    <property type="match status" value="2"/>
</dbReference>
<evidence type="ECO:0000256" key="9">
    <source>
        <dbReference type="ARBA" id="ARBA00023136"/>
    </source>
</evidence>
<dbReference type="PANTHER" id="PTHR48063:SF98">
    <property type="entry name" value="LRR RECEPTOR-LIKE SERINE_THREONINE-PROTEIN KINASE FLS2"/>
    <property type="match status" value="1"/>
</dbReference>
<dbReference type="FunFam" id="3.80.10.10:FF:000095">
    <property type="entry name" value="LRR receptor-like serine/threonine-protein kinase GSO1"/>
    <property type="match status" value="1"/>
</dbReference>
<evidence type="ECO:0000313" key="15">
    <source>
        <dbReference type="Proteomes" id="UP001152523"/>
    </source>
</evidence>
<organism evidence="14 15">
    <name type="scientific">Cuscuta epithymum</name>
    <dbReference type="NCBI Taxonomy" id="186058"/>
    <lineage>
        <taxon>Eukaryota</taxon>
        <taxon>Viridiplantae</taxon>
        <taxon>Streptophyta</taxon>
        <taxon>Embryophyta</taxon>
        <taxon>Tracheophyta</taxon>
        <taxon>Spermatophyta</taxon>
        <taxon>Magnoliopsida</taxon>
        <taxon>eudicotyledons</taxon>
        <taxon>Gunneridae</taxon>
        <taxon>Pentapetalae</taxon>
        <taxon>asterids</taxon>
        <taxon>lamiids</taxon>
        <taxon>Solanales</taxon>
        <taxon>Convolvulaceae</taxon>
        <taxon>Cuscuteae</taxon>
        <taxon>Cuscuta</taxon>
        <taxon>Cuscuta subgen. Cuscuta</taxon>
    </lineage>
</organism>
<keyword evidence="8 11" id="KW-1133">Transmembrane helix</keyword>
<dbReference type="Pfam" id="PF08263">
    <property type="entry name" value="LRRNT_2"/>
    <property type="match status" value="1"/>
</dbReference>
<evidence type="ECO:0000313" key="14">
    <source>
        <dbReference type="EMBL" id="CAH9140448.1"/>
    </source>
</evidence>
<keyword evidence="7" id="KW-0677">Repeat</keyword>
<evidence type="ECO:0000256" key="12">
    <source>
        <dbReference type="SAM" id="SignalP"/>
    </source>
</evidence>
<proteinExistence type="inferred from homology"/>
<evidence type="ECO:0000256" key="7">
    <source>
        <dbReference type="ARBA" id="ARBA00022737"/>
    </source>
</evidence>